<evidence type="ECO:0000313" key="1">
    <source>
        <dbReference type="EMBL" id="GFX96663.1"/>
    </source>
</evidence>
<accession>A0A8X6V6V6</accession>
<gene>
    <name evidence="1" type="ORF">TNCV_244501</name>
</gene>
<proteinExistence type="predicted"/>
<dbReference type="AlphaFoldDB" id="A0A8X6V6V6"/>
<evidence type="ECO:0000313" key="2">
    <source>
        <dbReference type="Proteomes" id="UP000887159"/>
    </source>
</evidence>
<comment type="caution">
    <text evidence="1">The sequence shown here is derived from an EMBL/GenBank/DDBJ whole genome shotgun (WGS) entry which is preliminary data.</text>
</comment>
<protein>
    <submittedName>
        <fullName evidence="1">Uncharacterized protein</fullName>
    </submittedName>
</protein>
<reference evidence="1" key="1">
    <citation type="submission" date="2020-08" db="EMBL/GenBank/DDBJ databases">
        <title>Multicomponent nature underlies the extraordinary mechanical properties of spider dragline silk.</title>
        <authorList>
            <person name="Kono N."/>
            <person name="Nakamura H."/>
            <person name="Mori M."/>
            <person name="Yoshida Y."/>
            <person name="Ohtoshi R."/>
            <person name="Malay A.D."/>
            <person name="Moran D.A.P."/>
            <person name="Tomita M."/>
            <person name="Numata K."/>
            <person name="Arakawa K."/>
        </authorList>
    </citation>
    <scope>NUCLEOTIDE SEQUENCE</scope>
</reference>
<name>A0A8X6V6V6_TRICX</name>
<dbReference type="EMBL" id="BMAU01021193">
    <property type="protein sequence ID" value="GFX96663.1"/>
    <property type="molecule type" value="Genomic_DNA"/>
</dbReference>
<sequence>MRQTRGRRNECGHIHILPENLNASNYFTTACPPGVAVGSTDHSAPRREAHARWIYRQYSQGKYPKVFTPSTAIKHNKQCSKVHARQKLPEISPLVSLNVTLVERSTIFKKIPEGSKLSNKVANDAKMVAKDAKFATNLALPPRFHQVLIESP</sequence>
<dbReference type="PROSITE" id="PS51257">
    <property type="entry name" value="PROKAR_LIPOPROTEIN"/>
    <property type="match status" value="1"/>
</dbReference>
<organism evidence="1 2">
    <name type="scientific">Trichonephila clavipes</name>
    <name type="common">Golden silk orbweaver</name>
    <name type="synonym">Nephila clavipes</name>
    <dbReference type="NCBI Taxonomy" id="2585209"/>
    <lineage>
        <taxon>Eukaryota</taxon>
        <taxon>Metazoa</taxon>
        <taxon>Ecdysozoa</taxon>
        <taxon>Arthropoda</taxon>
        <taxon>Chelicerata</taxon>
        <taxon>Arachnida</taxon>
        <taxon>Araneae</taxon>
        <taxon>Araneomorphae</taxon>
        <taxon>Entelegynae</taxon>
        <taxon>Araneoidea</taxon>
        <taxon>Nephilidae</taxon>
        <taxon>Trichonephila</taxon>
    </lineage>
</organism>
<keyword evidence="2" id="KW-1185">Reference proteome</keyword>
<dbReference type="Proteomes" id="UP000887159">
    <property type="component" value="Unassembled WGS sequence"/>
</dbReference>